<accession>A0AAC9NU90</accession>
<evidence type="ECO:0000313" key="1">
    <source>
        <dbReference type="EMBL" id="APD92342.1"/>
    </source>
</evidence>
<proteinExistence type="predicted"/>
<dbReference type="EMBL" id="CP018025">
    <property type="protein sequence ID" value="APD92342.1"/>
    <property type="molecule type" value="Genomic_DNA"/>
</dbReference>
<name>A0AAC9NU90_9ALTE</name>
<protein>
    <submittedName>
        <fullName evidence="1">Uncharacterized protein</fullName>
    </submittedName>
</protein>
<evidence type="ECO:0000313" key="2">
    <source>
        <dbReference type="Proteomes" id="UP000182101"/>
    </source>
</evidence>
<gene>
    <name evidence="1" type="ORF">BM524_20785</name>
</gene>
<sequence length="163" mass="18763">MTQEEEMSFESFNVDQMALVTAIKGELSKQNPSLPFEPALFNKIVEAANMIVEECRRERTFAEVKMTPQEWLISDDVGESSQYMLTVLADIGHPVPNGETPRDVDDLARCIRMVKACGLESKIPKLRVMGDKWARIAEYWEELKNLYAAKEHAEIYDFLLFRE</sequence>
<keyword evidence="1" id="KW-0614">Plasmid</keyword>
<dbReference type="Proteomes" id="UP000182101">
    <property type="component" value="Plasmid pAMCP48-600"/>
</dbReference>
<reference evidence="1 2" key="1">
    <citation type="submission" date="2016-11" db="EMBL/GenBank/DDBJ databases">
        <title>Networking in microbes: conjugative elements and plasmids in the genus Alteromonas.</title>
        <authorList>
            <person name="Lopez-Perez M."/>
            <person name="Ramon-Marco N."/>
            <person name="Rodriguez-Valera F."/>
        </authorList>
    </citation>
    <scope>NUCLEOTIDE SEQUENCE [LARGE SCALE GENOMIC DNA]</scope>
    <source>
        <strain evidence="1 2">CP48</strain>
        <plasmid evidence="2">pamcp48-600</plasmid>
    </source>
</reference>
<dbReference type="RefSeq" id="WP_071960956.1">
    <property type="nucleotide sequence ID" value="NZ_CP018028.1"/>
</dbReference>
<organism evidence="1 2">
    <name type="scientific">Alteromonas mediterranea</name>
    <dbReference type="NCBI Taxonomy" id="314275"/>
    <lineage>
        <taxon>Bacteria</taxon>
        <taxon>Pseudomonadati</taxon>
        <taxon>Pseudomonadota</taxon>
        <taxon>Gammaproteobacteria</taxon>
        <taxon>Alteromonadales</taxon>
        <taxon>Alteromonadaceae</taxon>
        <taxon>Alteromonas/Salinimonas group</taxon>
        <taxon>Alteromonas</taxon>
    </lineage>
</organism>
<geneLocation type="plasmid" evidence="2">
    <name>pamcp48-600</name>
</geneLocation>
<dbReference type="AlphaFoldDB" id="A0AAC9NU90"/>